<evidence type="ECO:0000256" key="5">
    <source>
        <dbReference type="ARBA" id="ARBA00023136"/>
    </source>
</evidence>
<evidence type="ECO:0000256" key="1">
    <source>
        <dbReference type="ARBA" id="ARBA00004225"/>
    </source>
</evidence>
<dbReference type="EMBL" id="KN840551">
    <property type="protein sequence ID" value="KIP05174.1"/>
    <property type="molecule type" value="Genomic_DNA"/>
</dbReference>
<dbReference type="PANTHER" id="PTHR28234">
    <property type="entry name" value="NUCLEAR CONTROL OF ATPASE PROTEIN 2"/>
    <property type="match status" value="1"/>
</dbReference>
<evidence type="ECO:0000313" key="8">
    <source>
        <dbReference type="EMBL" id="KIP05174.1"/>
    </source>
</evidence>
<evidence type="ECO:0000256" key="3">
    <source>
        <dbReference type="ARBA" id="ARBA00022989"/>
    </source>
</evidence>
<evidence type="ECO:0000256" key="7">
    <source>
        <dbReference type="SAM" id="Phobius"/>
    </source>
</evidence>
<sequence>MSTFVTLLYRDLSPKVPLPPSSLTSSTSTDALKDYYLQLSPPLTRRDAGQVARALENFAHDGAFATADEQEDALKCAVIAKVLLGLYTQTLQTYLDEAEDAETELEWWSDVERSRLSSAYYLLQTLPSRIVNVVDAIMRAVRNKKIPLSPSVFTPSSIRQLFPSSSLFHPHTLIIALFPHLNHEPYPAPILVNARARSQTTSWYNGVLSHSTHVQAVLACVYQSFHNVVSLPVSLARHECKSKRERLQKIRDERAAVLGGLVNIRDDLTVALAKQDATELMAGLQIFVDKFALALKLNESLPPVQFSVFLANAVLPDHDKANSSNIAQLGLRRPSRLTLIWPKLVFVPPILLLAARSAYRSKDSLHRMVVEAAETLKDFWRDWLLGPVKDIVKTVRAGSDEGVIITKESVKADLESLERMALSLAREKLNYTQEQMTVLSEQIRHGDLTAVMQIYENDIRSPLKSAFGGTLLRTLLVQVQKAKVDIDQALSGIDKLLKSQELTFAFVGVAPALAVVYGIVGYLARLWSGSRGRGRYGGRTHRARVWAVIRRIERLLIATSVAGTTDIDPRTSGLLLLSTTHLRSYAERRLPANSRLHDGFLEDVTDLEDPALGRKEKLRVVDQMWKSWGQALGWYEIADKQ</sequence>
<dbReference type="AlphaFoldDB" id="A0A0C3NJQ8"/>
<evidence type="ECO:0008006" key="10">
    <source>
        <dbReference type="Google" id="ProtNLM"/>
    </source>
</evidence>
<evidence type="ECO:0000256" key="2">
    <source>
        <dbReference type="ARBA" id="ARBA00022692"/>
    </source>
</evidence>
<keyword evidence="2 7" id="KW-0812">Transmembrane</keyword>
<dbReference type="STRING" id="745531.A0A0C3NJQ8"/>
<keyword evidence="5 7" id="KW-0472">Membrane</keyword>
<feature type="coiled-coil region" evidence="6">
    <location>
        <begin position="407"/>
        <end position="434"/>
    </location>
</feature>
<gene>
    <name evidence="8" type="ORF">PHLGIDRAFT_108581</name>
</gene>
<keyword evidence="4" id="KW-0496">Mitochondrion</keyword>
<reference evidence="8 9" key="1">
    <citation type="journal article" date="2014" name="PLoS Genet.">
        <title>Analysis of the Phlebiopsis gigantea genome, transcriptome and secretome provides insight into its pioneer colonization strategies of wood.</title>
        <authorList>
            <person name="Hori C."/>
            <person name="Ishida T."/>
            <person name="Igarashi K."/>
            <person name="Samejima M."/>
            <person name="Suzuki H."/>
            <person name="Master E."/>
            <person name="Ferreira P."/>
            <person name="Ruiz-Duenas F.J."/>
            <person name="Held B."/>
            <person name="Canessa P."/>
            <person name="Larrondo L.F."/>
            <person name="Schmoll M."/>
            <person name="Druzhinina I.S."/>
            <person name="Kubicek C.P."/>
            <person name="Gaskell J.A."/>
            <person name="Kersten P."/>
            <person name="St John F."/>
            <person name="Glasner J."/>
            <person name="Sabat G."/>
            <person name="Splinter BonDurant S."/>
            <person name="Syed K."/>
            <person name="Yadav J."/>
            <person name="Mgbeahuruike A.C."/>
            <person name="Kovalchuk A."/>
            <person name="Asiegbu F.O."/>
            <person name="Lackner G."/>
            <person name="Hoffmeister D."/>
            <person name="Rencoret J."/>
            <person name="Gutierrez A."/>
            <person name="Sun H."/>
            <person name="Lindquist E."/>
            <person name="Barry K."/>
            <person name="Riley R."/>
            <person name="Grigoriev I.V."/>
            <person name="Henrissat B."/>
            <person name="Kues U."/>
            <person name="Berka R.M."/>
            <person name="Martinez A.T."/>
            <person name="Covert S.F."/>
            <person name="Blanchette R.A."/>
            <person name="Cullen D."/>
        </authorList>
    </citation>
    <scope>NUCLEOTIDE SEQUENCE [LARGE SCALE GENOMIC DNA]</scope>
    <source>
        <strain evidence="8 9">11061_1 CR5-6</strain>
    </source>
</reference>
<organism evidence="8 9">
    <name type="scientific">Phlebiopsis gigantea (strain 11061_1 CR5-6)</name>
    <name type="common">White-rot fungus</name>
    <name type="synonym">Peniophora gigantea</name>
    <dbReference type="NCBI Taxonomy" id="745531"/>
    <lineage>
        <taxon>Eukaryota</taxon>
        <taxon>Fungi</taxon>
        <taxon>Dikarya</taxon>
        <taxon>Basidiomycota</taxon>
        <taxon>Agaricomycotina</taxon>
        <taxon>Agaricomycetes</taxon>
        <taxon>Polyporales</taxon>
        <taxon>Phanerochaetaceae</taxon>
        <taxon>Phlebiopsis</taxon>
    </lineage>
</organism>
<dbReference type="Proteomes" id="UP000053257">
    <property type="component" value="Unassembled WGS sequence"/>
</dbReference>
<comment type="subcellular location">
    <subcellularLocation>
        <location evidence="1">Mitochondrion membrane</location>
        <topology evidence="1">Multi-pass membrane protein</topology>
    </subcellularLocation>
</comment>
<keyword evidence="3 7" id="KW-1133">Transmembrane helix</keyword>
<dbReference type="GO" id="GO:0005741">
    <property type="term" value="C:mitochondrial outer membrane"/>
    <property type="evidence" value="ECO:0007669"/>
    <property type="project" value="TreeGrafter"/>
</dbReference>
<evidence type="ECO:0000313" key="9">
    <source>
        <dbReference type="Proteomes" id="UP000053257"/>
    </source>
</evidence>
<evidence type="ECO:0000256" key="4">
    <source>
        <dbReference type="ARBA" id="ARBA00023128"/>
    </source>
</evidence>
<feature type="transmembrane region" description="Helical" evidence="7">
    <location>
        <begin position="502"/>
        <end position="524"/>
    </location>
</feature>
<keyword evidence="9" id="KW-1185">Reference proteome</keyword>
<name>A0A0C3NJQ8_PHLG1</name>
<keyword evidence="6" id="KW-0175">Coiled coil</keyword>
<proteinExistence type="predicted"/>
<evidence type="ECO:0000256" key="6">
    <source>
        <dbReference type="SAM" id="Coils"/>
    </source>
</evidence>
<dbReference type="InterPro" id="IPR013946">
    <property type="entry name" value="NCA2-like"/>
</dbReference>
<dbReference type="OrthoDB" id="413313at2759"/>
<dbReference type="Pfam" id="PF08637">
    <property type="entry name" value="NCA2"/>
    <property type="match status" value="1"/>
</dbReference>
<accession>A0A0C3NJQ8</accession>
<protein>
    <recommendedName>
        <fullName evidence="10">NCA2-domain-containing protein</fullName>
    </recommendedName>
</protein>
<dbReference type="HOGENOM" id="CLU_008227_3_0_1"/>
<dbReference type="PANTHER" id="PTHR28234:SF1">
    <property type="entry name" value="NUCLEAR CONTROL OF ATPASE PROTEIN 2"/>
    <property type="match status" value="1"/>
</dbReference>